<dbReference type="GO" id="GO:0009313">
    <property type="term" value="P:oligosaccharide catabolic process"/>
    <property type="evidence" value="ECO:0007669"/>
    <property type="project" value="TreeGrafter"/>
</dbReference>
<feature type="domain" description="Glycosyl hydrolase family 13 catalytic" evidence="4">
    <location>
        <begin position="33"/>
        <end position="409"/>
    </location>
</feature>
<evidence type="ECO:0000256" key="1">
    <source>
        <dbReference type="ARBA" id="ARBA00008061"/>
    </source>
</evidence>
<dbReference type="PANTHER" id="PTHR10357:SF179">
    <property type="entry name" value="NEUTRAL AND BASIC AMINO ACID TRANSPORT PROTEIN RBAT"/>
    <property type="match status" value="1"/>
</dbReference>
<dbReference type="Pfam" id="PF00128">
    <property type="entry name" value="Alpha-amylase"/>
    <property type="match status" value="1"/>
</dbReference>
<keyword evidence="2" id="KW-0325">Glycoprotein</keyword>
<dbReference type="PANTHER" id="PTHR10357">
    <property type="entry name" value="ALPHA-AMYLASE FAMILY MEMBER"/>
    <property type="match status" value="1"/>
</dbReference>
<dbReference type="CDD" id="cd11332">
    <property type="entry name" value="AmyAc_OligoGlu_TS"/>
    <property type="match status" value="1"/>
</dbReference>
<dbReference type="AlphaFoldDB" id="A0A6J4M963"/>
<dbReference type="GO" id="GO:0004556">
    <property type="term" value="F:alpha-amylase activity"/>
    <property type="evidence" value="ECO:0007669"/>
    <property type="project" value="TreeGrafter"/>
</dbReference>
<comment type="similarity">
    <text evidence="1">Belongs to the glycosyl hydrolase 13 family.</text>
</comment>
<evidence type="ECO:0000256" key="3">
    <source>
        <dbReference type="SAM" id="MobiDB-lite"/>
    </source>
</evidence>
<dbReference type="InterPro" id="IPR045857">
    <property type="entry name" value="O16G_dom_2"/>
</dbReference>
<protein>
    <submittedName>
        <fullName evidence="5">GH13_30 / GH13_23 / GH13_17 / GH13_31 / GH13_ 40 / GH13_29 / GH13 / GH13_36 / GH13_16 / GH13_35 / G H13_20 / GH13_4 / GH13_2 / GH13_1 / GH13_19 / GH13 _21 / GH13_34 / GH13_26 / GH13_37</fullName>
        <ecNumber evidence="5">3.2.1.20</ecNumber>
    </submittedName>
</protein>
<dbReference type="EMBL" id="CADCUJ010000070">
    <property type="protein sequence ID" value="CAA9353622.1"/>
    <property type="molecule type" value="Genomic_DNA"/>
</dbReference>
<dbReference type="SMART" id="SM00642">
    <property type="entry name" value="Aamy"/>
    <property type="match status" value="1"/>
</dbReference>
<dbReference type="InterPro" id="IPR017853">
    <property type="entry name" value="GH"/>
</dbReference>
<name>A0A6J4M963_9ACTN</name>
<keyword evidence="5" id="KW-0326">Glycosidase</keyword>
<dbReference type="GO" id="GO:0004558">
    <property type="term" value="F:alpha-1,4-glucosidase activity"/>
    <property type="evidence" value="ECO:0007669"/>
    <property type="project" value="UniProtKB-EC"/>
</dbReference>
<proteinExistence type="inferred from homology"/>
<evidence type="ECO:0000313" key="5">
    <source>
        <dbReference type="EMBL" id="CAA9353622.1"/>
    </source>
</evidence>
<dbReference type="SUPFAM" id="SSF51445">
    <property type="entry name" value="(Trans)glycosidases"/>
    <property type="match status" value="1"/>
</dbReference>
<dbReference type="Gene3D" id="3.20.20.80">
    <property type="entry name" value="Glycosidases"/>
    <property type="match status" value="1"/>
</dbReference>
<evidence type="ECO:0000259" key="4">
    <source>
        <dbReference type="SMART" id="SM00642"/>
    </source>
</evidence>
<dbReference type="Gene3D" id="3.90.400.10">
    <property type="entry name" value="Oligo-1,6-glucosidase, Domain 2"/>
    <property type="match status" value="1"/>
</dbReference>
<evidence type="ECO:0000256" key="2">
    <source>
        <dbReference type="ARBA" id="ARBA00023180"/>
    </source>
</evidence>
<dbReference type="FunFam" id="3.90.400.10:FF:000001">
    <property type="entry name" value="Maltase A3, isoform A"/>
    <property type="match status" value="1"/>
</dbReference>
<accession>A0A6J4M963</accession>
<dbReference type="InterPro" id="IPR006047">
    <property type="entry name" value="GH13_cat_dom"/>
</dbReference>
<sequence>MQTPRATAEHSAAQTPPAAADQTPWWRDAVCYEIYVRSFADADGDGVGDMAGIEQRLPYLADLGIDAIWITPFYPSPQNDHGYDVADYCDVDPRFGTLADFDAMLARAHGLGIRVIIDVVPNHTSSEHAWFARALAAEPGSEERDRYVFRDGRGIDGSEPPNNWRSIFGGAAWTRADDTHGQPAQWYLHMFDATQPDLNWHNPEVGDEFEAILRFWLDRGVDGFRIDVAHGLFTPVDLADTATGDEASIFHQPEVHEVYRRWHRVLAEYDGDRMAVAEAWTDSPETTASYIRADELQQAFNFHWLLAEWSAEAFRDVVVQTLEAVGLVDASATWVLSNHDVVRHVTRYGGGETGLARGRAALLTMLALPGSSYLFQGEELGLEQVDVAPEHREDPAYFRGGSEGRDGCRVPLPWAGTQPPFDFGPGSGQPWLPQPAEWSALTVSAQSADPHSTLAFYRRALAMRREVNRGLDASVVLLDTAPGTLGFRRGDGLVCVINCGGQPARLPDEAGDVVLSSSPLDEPGTLPADTAAWFRAATATRPG</sequence>
<feature type="compositionally biased region" description="Low complexity" evidence="3">
    <location>
        <begin position="12"/>
        <end position="21"/>
    </location>
</feature>
<keyword evidence="5" id="KW-0378">Hydrolase</keyword>
<organism evidence="5">
    <name type="scientific">uncultured Nocardioidaceae bacterium</name>
    <dbReference type="NCBI Taxonomy" id="253824"/>
    <lineage>
        <taxon>Bacteria</taxon>
        <taxon>Bacillati</taxon>
        <taxon>Actinomycetota</taxon>
        <taxon>Actinomycetes</taxon>
        <taxon>Propionibacteriales</taxon>
        <taxon>Nocardioidaceae</taxon>
        <taxon>environmental samples</taxon>
    </lineage>
</organism>
<reference evidence="5" key="1">
    <citation type="submission" date="2020-02" db="EMBL/GenBank/DDBJ databases">
        <authorList>
            <person name="Meier V. D."/>
        </authorList>
    </citation>
    <scope>NUCLEOTIDE SEQUENCE</scope>
    <source>
        <strain evidence="5">AVDCRST_MAG72</strain>
    </source>
</reference>
<gene>
    <name evidence="5" type="ORF">AVDCRST_MAG72-1612</name>
</gene>
<dbReference type="EC" id="3.2.1.20" evidence="5"/>
<feature type="region of interest" description="Disordered" evidence="3">
    <location>
        <begin position="1"/>
        <end position="21"/>
    </location>
</feature>